<dbReference type="EMBL" id="JAPWTK010000249">
    <property type="protein sequence ID" value="KAJ8944551.1"/>
    <property type="molecule type" value="Genomic_DNA"/>
</dbReference>
<comment type="caution">
    <text evidence="2">The sequence shown here is derived from an EMBL/GenBank/DDBJ whole genome shotgun (WGS) entry which is preliminary data.</text>
</comment>
<organism evidence="2 3">
    <name type="scientific">Aromia moschata</name>
    <dbReference type="NCBI Taxonomy" id="1265417"/>
    <lineage>
        <taxon>Eukaryota</taxon>
        <taxon>Metazoa</taxon>
        <taxon>Ecdysozoa</taxon>
        <taxon>Arthropoda</taxon>
        <taxon>Hexapoda</taxon>
        <taxon>Insecta</taxon>
        <taxon>Pterygota</taxon>
        <taxon>Neoptera</taxon>
        <taxon>Endopterygota</taxon>
        <taxon>Coleoptera</taxon>
        <taxon>Polyphaga</taxon>
        <taxon>Cucujiformia</taxon>
        <taxon>Chrysomeloidea</taxon>
        <taxon>Cerambycidae</taxon>
        <taxon>Cerambycinae</taxon>
        <taxon>Callichromatini</taxon>
        <taxon>Aromia</taxon>
    </lineage>
</organism>
<keyword evidence="3" id="KW-1185">Reference proteome</keyword>
<evidence type="ECO:0000256" key="1">
    <source>
        <dbReference type="SAM" id="Phobius"/>
    </source>
</evidence>
<dbReference type="AlphaFoldDB" id="A0AAV8Y0H6"/>
<reference evidence="2" key="1">
    <citation type="journal article" date="2023" name="Insect Mol. Biol.">
        <title>Genome sequencing provides insights into the evolution of gene families encoding plant cell wall-degrading enzymes in longhorned beetles.</title>
        <authorList>
            <person name="Shin N.R."/>
            <person name="Okamura Y."/>
            <person name="Kirsch R."/>
            <person name="Pauchet Y."/>
        </authorList>
    </citation>
    <scope>NUCLEOTIDE SEQUENCE</scope>
    <source>
        <strain evidence="2">AMC_N1</strain>
    </source>
</reference>
<sequence length="135" mass="14986">MLFHVIDSFRNFIQPGVYYFLGLANFLMSPLCLLTVLLSSSFCLLTVLMSSSFVLLSSLFLSPFCLFTALLLSSFCLLTVLVSSSKPHTRKICRVSSMTVNSGSGVSKMASAHQRTLFSLFLGFGLAEEEEYQRQ</sequence>
<keyword evidence="1" id="KW-0812">Transmembrane</keyword>
<dbReference type="Proteomes" id="UP001162162">
    <property type="component" value="Unassembled WGS sequence"/>
</dbReference>
<feature type="transmembrane region" description="Helical" evidence="1">
    <location>
        <begin position="20"/>
        <end position="48"/>
    </location>
</feature>
<protein>
    <recommendedName>
        <fullName evidence="4">Transmembrane protein</fullName>
    </recommendedName>
</protein>
<feature type="transmembrane region" description="Helical" evidence="1">
    <location>
        <begin position="60"/>
        <end position="82"/>
    </location>
</feature>
<proteinExistence type="predicted"/>
<evidence type="ECO:0000313" key="2">
    <source>
        <dbReference type="EMBL" id="KAJ8944551.1"/>
    </source>
</evidence>
<keyword evidence="1" id="KW-0472">Membrane</keyword>
<accession>A0AAV8Y0H6</accession>
<evidence type="ECO:0008006" key="4">
    <source>
        <dbReference type="Google" id="ProtNLM"/>
    </source>
</evidence>
<keyword evidence="1" id="KW-1133">Transmembrane helix</keyword>
<name>A0AAV8Y0H6_9CUCU</name>
<evidence type="ECO:0000313" key="3">
    <source>
        <dbReference type="Proteomes" id="UP001162162"/>
    </source>
</evidence>
<gene>
    <name evidence="2" type="ORF">NQ318_009714</name>
</gene>